<dbReference type="Pfam" id="PF00557">
    <property type="entry name" value="Peptidase_M24"/>
    <property type="match status" value="1"/>
</dbReference>
<evidence type="ECO:0000259" key="1">
    <source>
        <dbReference type="Pfam" id="PF00557"/>
    </source>
</evidence>
<feature type="domain" description="Peptidase M24" evidence="1">
    <location>
        <begin position="157"/>
        <end position="356"/>
    </location>
</feature>
<evidence type="ECO:0000313" key="2">
    <source>
        <dbReference type="EMBL" id="CAA9322728.1"/>
    </source>
</evidence>
<name>A0A6J4L4J1_9BACT</name>
<dbReference type="InterPro" id="IPR036005">
    <property type="entry name" value="Creatinase/aminopeptidase-like"/>
</dbReference>
<dbReference type="Gene3D" id="3.90.230.10">
    <property type="entry name" value="Creatinase/methionine aminopeptidase superfamily"/>
    <property type="match status" value="1"/>
</dbReference>
<accession>A0A6J4L4J1</accession>
<proteinExistence type="predicted"/>
<feature type="non-terminal residue" evidence="2">
    <location>
        <position position="1"/>
    </location>
</feature>
<dbReference type="AlphaFoldDB" id="A0A6J4L4J1"/>
<dbReference type="EMBL" id="CADCTV010000370">
    <property type="protein sequence ID" value="CAA9322728.1"/>
    <property type="molecule type" value="Genomic_DNA"/>
</dbReference>
<dbReference type="InterPro" id="IPR000994">
    <property type="entry name" value="Pept_M24"/>
</dbReference>
<protein>
    <recommendedName>
        <fullName evidence="1">Peptidase M24 domain-containing protein</fullName>
    </recommendedName>
</protein>
<organism evidence="2">
    <name type="scientific">uncultured Gemmatimonadota bacterium</name>
    <dbReference type="NCBI Taxonomy" id="203437"/>
    <lineage>
        <taxon>Bacteria</taxon>
        <taxon>Pseudomonadati</taxon>
        <taxon>Gemmatimonadota</taxon>
        <taxon>environmental samples</taxon>
    </lineage>
</organism>
<reference evidence="2" key="1">
    <citation type="submission" date="2020-02" db="EMBL/GenBank/DDBJ databases">
        <authorList>
            <person name="Meier V. D."/>
        </authorList>
    </citation>
    <scope>NUCLEOTIDE SEQUENCE</scope>
    <source>
        <strain evidence="2">AVDCRST_MAG89</strain>
    </source>
</reference>
<gene>
    <name evidence="2" type="ORF">AVDCRST_MAG89-1728</name>
</gene>
<sequence>PVREYNEDPVFWSLVSPTTMAARRRTIYVFCDRGAERGVDRIAIGGSPQGGLYRVVRDPQAAMGTAGPTVRPAEPYGSDQWRLLPPLVEACDPATIAVNISHTHAFSDGLTAGEWEQLREALPARYRDRVVRRELLALRYIEERLPEMMPSYVRMQQVAHDIIRTAFSSQVVKPGETRTQDVVWWMRQRLAEMGLQAWFQPSVTVQRSGVEMGDSADPVIRRGDVLHTDFGLTALGLNTDTQHMGYVLRAGERDAPAGLYAALRRANRLQDLLLEEMRPGATGNAVLRATRERMRAERIDGTVYTHPIGDHGHGAGPLIGLWDRQEGVEGRGEVTLVPNSWFSIELQATTPVAEWGGQPVRMALEEEAWIDADGTRRWVLARQERFHLVR</sequence>
<dbReference type="SUPFAM" id="SSF55920">
    <property type="entry name" value="Creatinase/aminopeptidase"/>
    <property type="match status" value="1"/>
</dbReference>